<keyword evidence="2" id="KW-1185">Reference proteome</keyword>
<protein>
    <submittedName>
        <fullName evidence="1">Uncharacterized protein</fullName>
    </submittedName>
</protein>
<organism evidence="1 2">
    <name type="scientific">Filobasidium floriforme</name>
    <dbReference type="NCBI Taxonomy" id="5210"/>
    <lineage>
        <taxon>Eukaryota</taxon>
        <taxon>Fungi</taxon>
        <taxon>Dikarya</taxon>
        <taxon>Basidiomycota</taxon>
        <taxon>Agaricomycotina</taxon>
        <taxon>Tremellomycetes</taxon>
        <taxon>Filobasidiales</taxon>
        <taxon>Filobasidiaceae</taxon>
        <taxon>Filobasidium</taxon>
    </lineage>
</organism>
<gene>
    <name evidence="1" type="ORF">FFLO_02648</name>
</gene>
<dbReference type="Proteomes" id="UP000812966">
    <property type="component" value="Unassembled WGS sequence"/>
</dbReference>
<name>A0A8K0NRL1_9TREE</name>
<comment type="caution">
    <text evidence="1">The sequence shown here is derived from an EMBL/GenBank/DDBJ whole genome shotgun (WGS) entry which is preliminary data.</text>
</comment>
<dbReference type="AlphaFoldDB" id="A0A8K0NRL1"/>
<sequence>MRLCVCAGHTTEDPFDLSGSADDSALLSKNIGIVELLYERAGYMVVVDAVLKGVLATSSLLSKRDWGLRLLRSKGLYGRAGSTNQYTKMRGDVVSGIYDATRLLARTDAVSCGLWLINRPISVRLVLFEKPPIRPTRGDDYGGYHLTTLGSPKLASPVVLSSVILSQRESDRGWMEGVEMGWMTDDVMGDLAGYPETHSVAVPVWPV</sequence>
<evidence type="ECO:0000313" key="1">
    <source>
        <dbReference type="EMBL" id="KAG7561919.1"/>
    </source>
</evidence>
<proteinExistence type="predicted"/>
<dbReference type="EMBL" id="JABELV010000043">
    <property type="protein sequence ID" value="KAG7561919.1"/>
    <property type="molecule type" value="Genomic_DNA"/>
</dbReference>
<reference evidence="1" key="1">
    <citation type="submission" date="2020-04" db="EMBL/GenBank/DDBJ databases">
        <title>Analysis of mating type loci in Filobasidium floriforme.</title>
        <authorList>
            <person name="Nowrousian M."/>
        </authorList>
    </citation>
    <scope>NUCLEOTIDE SEQUENCE</scope>
    <source>
        <strain evidence="1">CBS 6242</strain>
    </source>
</reference>
<evidence type="ECO:0000313" key="2">
    <source>
        <dbReference type="Proteomes" id="UP000812966"/>
    </source>
</evidence>
<accession>A0A8K0NRL1</accession>